<name>A0ABV1E133_9FIRM</name>
<dbReference type="InterPro" id="IPR011249">
    <property type="entry name" value="Metalloenz_LuxS/M16"/>
</dbReference>
<dbReference type="InterPro" id="IPR011765">
    <property type="entry name" value="Pept_M16_N"/>
</dbReference>
<feature type="domain" description="Peptidase M16 N-terminal" evidence="1">
    <location>
        <begin position="63"/>
        <end position="175"/>
    </location>
</feature>
<dbReference type="Pfam" id="PF05193">
    <property type="entry name" value="Peptidase_M16_C"/>
    <property type="match status" value="1"/>
</dbReference>
<dbReference type="Proteomes" id="UP001489509">
    <property type="component" value="Unassembled WGS sequence"/>
</dbReference>
<proteinExistence type="predicted"/>
<accession>A0ABV1E133</accession>
<dbReference type="NCBIfam" id="NF047421">
    <property type="entry name" value="YfmH_fam"/>
    <property type="match status" value="1"/>
</dbReference>
<evidence type="ECO:0000313" key="4">
    <source>
        <dbReference type="Proteomes" id="UP001489509"/>
    </source>
</evidence>
<protein>
    <submittedName>
        <fullName evidence="3">Pitrilysin family protein</fullName>
    </submittedName>
</protein>
<feature type="domain" description="Peptidase M16 C-terminal" evidence="2">
    <location>
        <begin position="181"/>
        <end position="356"/>
    </location>
</feature>
<sequence>MNVVKSALLDESYYEYDHPSGLKILVYPKEGYQSAYAIFGTRYGSIDTRFRLKGEQEWTVVPEGIAHFLEHKLFESQDEDAFARYARTGANANAFTSFDRTCYLFSCTENFGASLEILLDFVQSPYFTKETVDKEQGIIGQEIRMYDDEPNWRVMFNLLTALYHTHPVRIDIAGTVESIAKIDADLLYKCYHTFYNLNNMVLAVAGKVDPKEVLSIADRVLKPSADAVIERSFEEEPEGIVTDHVEQKLSVSVPLFMFGYKETPKAEGMDTQTLVEWELLLELIAGKTSPLYRRLLDEQLINESFGTELFEGRGYVAAMFAGESKDPKAVAEAVKAEIERLKKDGIDKDAFERVRRERYGLSVMAFDSVEGIANNLSSAHFTGRGIFDTAEVLSRVTCEQVQNRLMESLRPERSALSTILPA</sequence>
<dbReference type="Pfam" id="PF00675">
    <property type="entry name" value="Peptidase_M16"/>
    <property type="match status" value="1"/>
</dbReference>
<organism evidence="3 4">
    <name type="scientific">Solibaculum intestinale</name>
    <dbReference type="NCBI Taxonomy" id="3133165"/>
    <lineage>
        <taxon>Bacteria</taxon>
        <taxon>Bacillati</taxon>
        <taxon>Bacillota</taxon>
        <taxon>Clostridia</taxon>
        <taxon>Eubacteriales</taxon>
        <taxon>Oscillospiraceae</taxon>
        <taxon>Solibaculum</taxon>
    </lineage>
</organism>
<gene>
    <name evidence="3" type="ORF">WMO26_09315</name>
</gene>
<dbReference type="PANTHER" id="PTHR11851">
    <property type="entry name" value="METALLOPROTEASE"/>
    <property type="match status" value="1"/>
</dbReference>
<evidence type="ECO:0000259" key="1">
    <source>
        <dbReference type="Pfam" id="PF00675"/>
    </source>
</evidence>
<reference evidence="3 4" key="1">
    <citation type="submission" date="2024-03" db="EMBL/GenBank/DDBJ databases">
        <title>Human intestinal bacterial collection.</title>
        <authorList>
            <person name="Pauvert C."/>
            <person name="Hitch T.C.A."/>
            <person name="Clavel T."/>
        </authorList>
    </citation>
    <scope>NUCLEOTIDE SEQUENCE [LARGE SCALE GENOMIC DNA]</scope>
    <source>
        <strain evidence="3 4">CLA-JM-H44</strain>
    </source>
</reference>
<evidence type="ECO:0000259" key="2">
    <source>
        <dbReference type="Pfam" id="PF05193"/>
    </source>
</evidence>
<dbReference type="PANTHER" id="PTHR11851:SF134">
    <property type="entry name" value="ZINC-DEPENDENT PROTEASE"/>
    <property type="match status" value="1"/>
</dbReference>
<keyword evidence="4" id="KW-1185">Reference proteome</keyword>
<dbReference type="EMBL" id="JBBMFD010000016">
    <property type="protein sequence ID" value="MEQ2441023.1"/>
    <property type="molecule type" value="Genomic_DNA"/>
</dbReference>
<dbReference type="InterPro" id="IPR007863">
    <property type="entry name" value="Peptidase_M16_C"/>
</dbReference>
<comment type="caution">
    <text evidence="3">The sequence shown here is derived from an EMBL/GenBank/DDBJ whole genome shotgun (WGS) entry which is preliminary data.</text>
</comment>
<dbReference type="Gene3D" id="3.30.830.10">
    <property type="entry name" value="Metalloenzyme, LuxS/M16 peptidase-like"/>
    <property type="match status" value="2"/>
</dbReference>
<dbReference type="SUPFAM" id="SSF63411">
    <property type="entry name" value="LuxS/MPP-like metallohydrolase"/>
    <property type="match status" value="2"/>
</dbReference>
<dbReference type="RefSeq" id="WP_349219886.1">
    <property type="nucleotide sequence ID" value="NZ_JBBMFD010000016.1"/>
</dbReference>
<dbReference type="InterPro" id="IPR050361">
    <property type="entry name" value="MPP/UQCRC_Complex"/>
</dbReference>
<evidence type="ECO:0000313" key="3">
    <source>
        <dbReference type="EMBL" id="MEQ2441023.1"/>
    </source>
</evidence>